<keyword evidence="2" id="KW-0012">Acyltransferase</keyword>
<dbReference type="Gene3D" id="3.40.630.30">
    <property type="match status" value="1"/>
</dbReference>
<dbReference type="GO" id="GO:0016747">
    <property type="term" value="F:acyltransferase activity, transferring groups other than amino-acyl groups"/>
    <property type="evidence" value="ECO:0007669"/>
    <property type="project" value="InterPro"/>
</dbReference>
<dbReference type="InterPro" id="IPR016181">
    <property type="entry name" value="Acyl_CoA_acyltransferase"/>
</dbReference>
<evidence type="ECO:0000259" key="1">
    <source>
        <dbReference type="Pfam" id="PF13302"/>
    </source>
</evidence>
<reference evidence="2 3" key="1">
    <citation type="submission" date="2018-01" db="EMBL/GenBank/DDBJ databases">
        <authorList>
            <person name="Gaut B.S."/>
            <person name="Morton B.R."/>
            <person name="Clegg M.T."/>
            <person name="Duvall M.R."/>
        </authorList>
    </citation>
    <scope>NUCLEOTIDE SEQUENCE [LARGE SCALE GENOMIC DNA]</scope>
    <source>
        <strain evidence="2">GP69</strain>
    </source>
</reference>
<sequence>MTHKGTVSLETPRLILRRFQKEDLEQIYYNCWNDKEVWKWTNYAPMNCIADVVTNANMFTNNWLNAYEKSDRYSWAVQLKETGEVIGRYFGMHPDDELRQVELACEIGQRWWNQGLMTEATKRVIEFFFQEVGMNRIYAWHASENPASGKMQEKAGMKWEGTLRQGCKCNNGIFDKVMYAILAEDFFREKI</sequence>
<keyword evidence="2" id="KW-0808">Transferase</keyword>
<evidence type="ECO:0000313" key="2">
    <source>
        <dbReference type="EMBL" id="SOY30261.1"/>
    </source>
</evidence>
<dbReference type="InterPro" id="IPR051531">
    <property type="entry name" value="N-acetyltransferase"/>
</dbReference>
<dbReference type="EMBL" id="OFSM01000015">
    <property type="protein sequence ID" value="SOY30261.1"/>
    <property type="molecule type" value="Genomic_DNA"/>
</dbReference>
<feature type="domain" description="N-acetyltransferase" evidence="1">
    <location>
        <begin position="13"/>
        <end position="158"/>
    </location>
</feature>
<dbReference type="Proteomes" id="UP000236311">
    <property type="component" value="Unassembled WGS sequence"/>
</dbReference>
<accession>A0A2K4ZIH7</accession>
<dbReference type="PANTHER" id="PTHR43792:SF1">
    <property type="entry name" value="N-ACETYLTRANSFERASE DOMAIN-CONTAINING PROTEIN"/>
    <property type="match status" value="1"/>
</dbReference>
<gene>
    <name evidence="2" type="primary">ydaF_3</name>
    <name evidence="2" type="ORF">AMURIS_02987</name>
</gene>
<protein>
    <submittedName>
        <fullName evidence="2">Ribosomal N-acetyltransferase YdaF</fullName>
        <ecNumber evidence="2">2.3.1.-</ecNumber>
    </submittedName>
</protein>
<organism evidence="2 3">
    <name type="scientific">Acetatifactor muris</name>
    <dbReference type="NCBI Taxonomy" id="879566"/>
    <lineage>
        <taxon>Bacteria</taxon>
        <taxon>Bacillati</taxon>
        <taxon>Bacillota</taxon>
        <taxon>Clostridia</taxon>
        <taxon>Lachnospirales</taxon>
        <taxon>Lachnospiraceae</taxon>
        <taxon>Acetatifactor</taxon>
    </lineage>
</organism>
<dbReference type="SUPFAM" id="SSF55729">
    <property type="entry name" value="Acyl-CoA N-acyltransferases (Nat)"/>
    <property type="match status" value="1"/>
</dbReference>
<proteinExistence type="predicted"/>
<evidence type="ECO:0000313" key="3">
    <source>
        <dbReference type="Proteomes" id="UP000236311"/>
    </source>
</evidence>
<dbReference type="PANTHER" id="PTHR43792">
    <property type="entry name" value="GNAT FAMILY, PUTATIVE (AFU_ORTHOLOGUE AFUA_3G00765)-RELATED-RELATED"/>
    <property type="match status" value="1"/>
</dbReference>
<keyword evidence="3" id="KW-1185">Reference proteome</keyword>
<dbReference type="OrthoDB" id="9785602at2"/>
<dbReference type="RefSeq" id="WP_103240326.1">
    <property type="nucleotide sequence ID" value="NZ_JANJZD010000015.1"/>
</dbReference>
<name>A0A2K4ZIH7_9FIRM</name>
<dbReference type="AlphaFoldDB" id="A0A2K4ZIH7"/>
<dbReference type="Pfam" id="PF13302">
    <property type="entry name" value="Acetyltransf_3"/>
    <property type="match status" value="1"/>
</dbReference>
<dbReference type="EC" id="2.3.1.-" evidence="2"/>
<dbReference type="InterPro" id="IPR000182">
    <property type="entry name" value="GNAT_dom"/>
</dbReference>